<accession>A0A3N4LCR6</accession>
<name>A0A3N4LCR6_9PEZI</name>
<organism evidence="1 2">
    <name type="scientific">Terfezia boudieri ATCC MYA-4762</name>
    <dbReference type="NCBI Taxonomy" id="1051890"/>
    <lineage>
        <taxon>Eukaryota</taxon>
        <taxon>Fungi</taxon>
        <taxon>Dikarya</taxon>
        <taxon>Ascomycota</taxon>
        <taxon>Pezizomycotina</taxon>
        <taxon>Pezizomycetes</taxon>
        <taxon>Pezizales</taxon>
        <taxon>Pezizaceae</taxon>
        <taxon>Terfezia</taxon>
    </lineage>
</organism>
<sequence length="268" mass="30259">MRDLRTAVDFFRTYGVREGDLPARLNYLRRNFNFRGINVAASGSTGSSQRVVVNPYTKDPVHIAFRKETLPRGLPQIPGAPAGKSCGTLYCRGDIAILQSPTFKESDLYPIQLAQDDANWPISPISALISLPLRVCKITPKPQQLRMPNWSPENQAATFLFLNTNTGWAPMEWDCPGSVMLTRDDGKQLYKEHATAVCIFCQDFIGPLLEEWLENGKSEAIGSRAVDAALTKKGFEEWFARFRIEKAREALESGEELRWEKWISPYDV</sequence>
<dbReference type="OrthoDB" id="437457at2759"/>
<reference evidence="1 2" key="1">
    <citation type="journal article" date="2018" name="Nat. Ecol. Evol.">
        <title>Pezizomycetes genomes reveal the molecular basis of ectomycorrhizal truffle lifestyle.</title>
        <authorList>
            <person name="Murat C."/>
            <person name="Payen T."/>
            <person name="Noel B."/>
            <person name="Kuo A."/>
            <person name="Morin E."/>
            <person name="Chen J."/>
            <person name="Kohler A."/>
            <person name="Krizsan K."/>
            <person name="Balestrini R."/>
            <person name="Da Silva C."/>
            <person name="Montanini B."/>
            <person name="Hainaut M."/>
            <person name="Levati E."/>
            <person name="Barry K.W."/>
            <person name="Belfiori B."/>
            <person name="Cichocki N."/>
            <person name="Clum A."/>
            <person name="Dockter R.B."/>
            <person name="Fauchery L."/>
            <person name="Guy J."/>
            <person name="Iotti M."/>
            <person name="Le Tacon F."/>
            <person name="Lindquist E.A."/>
            <person name="Lipzen A."/>
            <person name="Malagnac F."/>
            <person name="Mello A."/>
            <person name="Molinier V."/>
            <person name="Miyauchi S."/>
            <person name="Poulain J."/>
            <person name="Riccioni C."/>
            <person name="Rubini A."/>
            <person name="Sitrit Y."/>
            <person name="Splivallo R."/>
            <person name="Traeger S."/>
            <person name="Wang M."/>
            <person name="Zifcakova L."/>
            <person name="Wipf D."/>
            <person name="Zambonelli A."/>
            <person name="Paolocci F."/>
            <person name="Nowrousian M."/>
            <person name="Ottonello S."/>
            <person name="Baldrian P."/>
            <person name="Spatafora J.W."/>
            <person name="Henrissat B."/>
            <person name="Nagy L.G."/>
            <person name="Aury J.M."/>
            <person name="Wincker P."/>
            <person name="Grigoriev I.V."/>
            <person name="Bonfante P."/>
            <person name="Martin F.M."/>
        </authorList>
    </citation>
    <scope>NUCLEOTIDE SEQUENCE [LARGE SCALE GENOMIC DNA]</scope>
    <source>
        <strain evidence="1 2">ATCC MYA-4762</strain>
    </source>
</reference>
<keyword evidence="2" id="KW-1185">Reference proteome</keyword>
<proteinExistence type="predicted"/>
<evidence type="ECO:0000313" key="1">
    <source>
        <dbReference type="EMBL" id="RPB20673.1"/>
    </source>
</evidence>
<dbReference type="AlphaFoldDB" id="A0A3N4LCR6"/>
<evidence type="ECO:0000313" key="2">
    <source>
        <dbReference type="Proteomes" id="UP000267821"/>
    </source>
</evidence>
<gene>
    <name evidence="1" type="ORF">L211DRAFT_841387</name>
</gene>
<dbReference type="InParanoid" id="A0A3N4LCR6"/>
<dbReference type="Proteomes" id="UP000267821">
    <property type="component" value="Unassembled WGS sequence"/>
</dbReference>
<dbReference type="STRING" id="1051890.A0A3N4LCR6"/>
<protein>
    <submittedName>
        <fullName evidence="1">Uncharacterized protein</fullName>
    </submittedName>
</protein>
<dbReference type="EMBL" id="ML121568">
    <property type="protein sequence ID" value="RPB20673.1"/>
    <property type="molecule type" value="Genomic_DNA"/>
</dbReference>